<dbReference type="Pfam" id="PF00356">
    <property type="entry name" value="LacI"/>
    <property type="match status" value="1"/>
</dbReference>
<evidence type="ECO:0000256" key="3">
    <source>
        <dbReference type="ARBA" id="ARBA00023163"/>
    </source>
</evidence>
<evidence type="ECO:0000313" key="6">
    <source>
        <dbReference type="EMBL" id="PQV58556.1"/>
    </source>
</evidence>
<dbReference type="InterPro" id="IPR010982">
    <property type="entry name" value="Lambda_DNA-bd_dom_sf"/>
</dbReference>
<dbReference type="PROSITE" id="PS50932">
    <property type="entry name" value="HTH_LACI_2"/>
    <property type="match status" value="1"/>
</dbReference>
<keyword evidence="1" id="KW-0805">Transcription regulation</keyword>
<name>A0A2S8SCP1_9RHOB</name>
<dbReference type="CDD" id="cd20010">
    <property type="entry name" value="PBP1_AglR-like"/>
    <property type="match status" value="1"/>
</dbReference>
<dbReference type="InterPro" id="IPR046335">
    <property type="entry name" value="LacI/GalR-like_sensor"/>
</dbReference>
<dbReference type="Gene3D" id="3.40.50.2300">
    <property type="match status" value="2"/>
</dbReference>
<proteinExistence type="predicted"/>
<accession>A0A2S8SCP1</accession>
<dbReference type="GO" id="GO:0000976">
    <property type="term" value="F:transcription cis-regulatory region binding"/>
    <property type="evidence" value="ECO:0007669"/>
    <property type="project" value="TreeGrafter"/>
</dbReference>
<evidence type="ECO:0000313" key="7">
    <source>
        <dbReference type="Proteomes" id="UP000238338"/>
    </source>
</evidence>
<dbReference type="InterPro" id="IPR028082">
    <property type="entry name" value="Peripla_BP_I"/>
</dbReference>
<protein>
    <submittedName>
        <fullName evidence="6">LacI family transcriptional regulator</fullName>
    </submittedName>
</protein>
<dbReference type="PANTHER" id="PTHR30146">
    <property type="entry name" value="LACI-RELATED TRANSCRIPTIONAL REPRESSOR"/>
    <property type="match status" value="1"/>
</dbReference>
<feature type="region of interest" description="Disordered" evidence="4">
    <location>
        <begin position="377"/>
        <end position="396"/>
    </location>
</feature>
<reference evidence="6 7" key="1">
    <citation type="submission" date="2018-02" db="EMBL/GenBank/DDBJ databases">
        <title>Genomic Encyclopedia of Archaeal and Bacterial Type Strains, Phase II (KMG-II): from individual species to whole genera.</title>
        <authorList>
            <person name="Goeker M."/>
        </authorList>
    </citation>
    <scope>NUCLEOTIDE SEQUENCE [LARGE SCALE GENOMIC DNA]</scope>
    <source>
        <strain evidence="6 7">DSM 18921</strain>
    </source>
</reference>
<gene>
    <name evidence="6" type="ORF">LX70_00368</name>
</gene>
<dbReference type="SUPFAM" id="SSF53822">
    <property type="entry name" value="Periplasmic binding protein-like I"/>
    <property type="match status" value="1"/>
</dbReference>
<dbReference type="SMART" id="SM00354">
    <property type="entry name" value="HTH_LACI"/>
    <property type="match status" value="1"/>
</dbReference>
<dbReference type="Pfam" id="PF13377">
    <property type="entry name" value="Peripla_BP_3"/>
    <property type="match status" value="1"/>
</dbReference>
<keyword evidence="3" id="KW-0804">Transcription</keyword>
<keyword evidence="2" id="KW-0238">DNA-binding</keyword>
<dbReference type="PANTHER" id="PTHR30146:SF109">
    <property type="entry name" value="HTH-TYPE TRANSCRIPTIONAL REGULATOR GALS"/>
    <property type="match status" value="1"/>
</dbReference>
<evidence type="ECO:0000256" key="2">
    <source>
        <dbReference type="ARBA" id="ARBA00023125"/>
    </source>
</evidence>
<dbReference type="GO" id="GO:0003700">
    <property type="term" value="F:DNA-binding transcription factor activity"/>
    <property type="evidence" value="ECO:0007669"/>
    <property type="project" value="TreeGrafter"/>
</dbReference>
<comment type="caution">
    <text evidence="6">The sequence shown here is derived from an EMBL/GenBank/DDBJ whole genome shotgun (WGS) entry which is preliminary data.</text>
</comment>
<dbReference type="Proteomes" id="UP000238338">
    <property type="component" value="Unassembled WGS sequence"/>
</dbReference>
<dbReference type="CDD" id="cd01392">
    <property type="entry name" value="HTH_LacI"/>
    <property type="match status" value="1"/>
</dbReference>
<dbReference type="InterPro" id="IPR000843">
    <property type="entry name" value="HTH_LacI"/>
</dbReference>
<dbReference type="EMBL" id="PVEP01000001">
    <property type="protein sequence ID" value="PQV58556.1"/>
    <property type="molecule type" value="Genomic_DNA"/>
</dbReference>
<feature type="domain" description="HTH lacI-type" evidence="5">
    <location>
        <begin position="47"/>
        <end position="101"/>
    </location>
</feature>
<evidence type="ECO:0000256" key="1">
    <source>
        <dbReference type="ARBA" id="ARBA00023015"/>
    </source>
</evidence>
<organism evidence="6 7">
    <name type="scientific">Albidovulum denitrificans</name>
    <dbReference type="NCBI Taxonomy" id="404881"/>
    <lineage>
        <taxon>Bacteria</taxon>
        <taxon>Pseudomonadati</taxon>
        <taxon>Pseudomonadota</taxon>
        <taxon>Alphaproteobacteria</taxon>
        <taxon>Rhodobacterales</taxon>
        <taxon>Paracoccaceae</taxon>
        <taxon>Albidovulum</taxon>
    </lineage>
</organism>
<dbReference type="SUPFAM" id="SSF47413">
    <property type="entry name" value="lambda repressor-like DNA-binding domains"/>
    <property type="match status" value="1"/>
</dbReference>
<dbReference type="AlphaFoldDB" id="A0A2S8SCP1"/>
<keyword evidence="7" id="KW-1185">Reference proteome</keyword>
<dbReference type="Gene3D" id="1.10.260.40">
    <property type="entry name" value="lambda repressor-like DNA-binding domains"/>
    <property type="match status" value="1"/>
</dbReference>
<evidence type="ECO:0000259" key="5">
    <source>
        <dbReference type="PROSITE" id="PS50932"/>
    </source>
</evidence>
<sequence>MLSIIDAAIAMLQSRNFATHLAPQDALTRGTPKDRLEISKRFECLAMNLKQLSETLGLSQTTVSRALNGYPEVNEDTRRRVMEAARRHDYRPNTRAKSLATGRAMAIGHVIPISTKHEIVNPIFADFIAGAGETYTKMGYDMLLSVVPDADQARCYREMKAKRNVDGVILHGPHFDDSRIPLLTEIGLPFIVHGRSTNATLPYSWLDVNSRRAFERATGLLLDLGHRRIALLNGLEHMDFALRRRAGYSAALQGAGIEADPALMRSEEMTEGYGHRAAIQMLRADAPPTAFLTSSLIIALGVRRALEELGLKMGRDVSIVTHDDELSYLRNGEDIPIYTAVRSSVREAGRMAAEMLIRRITDPTLPHLDRLLEAELTIGQSTGPAPNRGARQGGAG</sequence>
<evidence type="ECO:0000256" key="4">
    <source>
        <dbReference type="SAM" id="MobiDB-lite"/>
    </source>
</evidence>